<feature type="domain" description="Methyltransferase" evidence="1">
    <location>
        <begin position="33"/>
        <end position="157"/>
    </location>
</feature>
<organism evidence="2 3">
    <name type="scientific">Penicillium decumbens</name>
    <dbReference type="NCBI Taxonomy" id="69771"/>
    <lineage>
        <taxon>Eukaryota</taxon>
        <taxon>Fungi</taxon>
        <taxon>Dikarya</taxon>
        <taxon>Ascomycota</taxon>
        <taxon>Pezizomycotina</taxon>
        <taxon>Eurotiomycetes</taxon>
        <taxon>Eurotiomycetidae</taxon>
        <taxon>Eurotiales</taxon>
        <taxon>Aspergillaceae</taxon>
        <taxon>Penicillium</taxon>
    </lineage>
</organism>
<dbReference type="Pfam" id="PF13847">
    <property type="entry name" value="Methyltransf_31"/>
    <property type="match status" value="1"/>
</dbReference>
<dbReference type="EMBL" id="MDYL01000006">
    <property type="protein sequence ID" value="OQD75621.1"/>
    <property type="molecule type" value="Genomic_DNA"/>
</dbReference>
<dbReference type="CDD" id="cd02440">
    <property type="entry name" value="AdoMet_MTases"/>
    <property type="match status" value="1"/>
</dbReference>
<dbReference type="SUPFAM" id="SSF53335">
    <property type="entry name" value="S-adenosyl-L-methionine-dependent methyltransferases"/>
    <property type="match status" value="1"/>
</dbReference>
<dbReference type="Proteomes" id="UP000191522">
    <property type="component" value="Unassembled WGS sequence"/>
</dbReference>
<dbReference type="GO" id="GO:0008168">
    <property type="term" value="F:methyltransferase activity"/>
    <property type="evidence" value="ECO:0007669"/>
    <property type="project" value="TreeGrafter"/>
</dbReference>
<reference evidence="3" key="1">
    <citation type="journal article" date="2017" name="Nat. Microbiol.">
        <title>Global analysis of biosynthetic gene clusters reveals vast potential of secondary metabolite production in Penicillium species.</title>
        <authorList>
            <person name="Nielsen J.C."/>
            <person name="Grijseels S."/>
            <person name="Prigent S."/>
            <person name="Ji B."/>
            <person name="Dainat J."/>
            <person name="Nielsen K.F."/>
            <person name="Frisvad J.C."/>
            <person name="Workman M."/>
            <person name="Nielsen J."/>
        </authorList>
    </citation>
    <scope>NUCLEOTIDE SEQUENCE [LARGE SCALE GENOMIC DNA]</scope>
    <source>
        <strain evidence="3">IBT 11843</strain>
    </source>
</reference>
<comment type="caution">
    <text evidence="2">The sequence shown here is derived from an EMBL/GenBank/DDBJ whole genome shotgun (WGS) entry which is preliminary data.</text>
</comment>
<dbReference type="OMA" id="WKDITEN"/>
<dbReference type="STRING" id="69771.A0A1V6PF15"/>
<accession>A0A1V6PF15</accession>
<dbReference type="PANTHER" id="PTHR43591">
    <property type="entry name" value="METHYLTRANSFERASE"/>
    <property type="match status" value="1"/>
</dbReference>
<keyword evidence="3" id="KW-1185">Reference proteome</keyword>
<dbReference type="AlphaFoldDB" id="A0A1V6PF15"/>
<dbReference type="OrthoDB" id="10017101at2759"/>
<dbReference type="Gene3D" id="3.40.50.150">
    <property type="entry name" value="Vaccinia Virus protein VP39"/>
    <property type="match status" value="1"/>
</dbReference>
<sequence length="167" mass="18430">MAVYTTDHSPSVIQTHSWRTLSNSAAYLIPHIRPHMTILDIGCGPGSITIDLAKHVPQGQVTGVDYVSDPLPSARNLASEQNITNITFQQADIHALPFEDDSFDIVHVHQVLQHIADPVHALCEMKRVCKKGGIVAARESAGMSWYPPNEGLEKWKDITENMARAKV</sequence>
<dbReference type="PANTHER" id="PTHR43591:SF24">
    <property type="entry name" value="2-METHOXY-6-POLYPRENYL-1,4-BENZOQUINOL METHYLASE, MITOCHONDRIAL"/>
    <property type="match status" value="1"/>
</dbReference>
<evidence type="ECO:0000313" key="3">
    <source>
        <dbReference type="Proteomes" id="UP000191522"/>
    </source>
</evidence>
<gene>
    <name evidence="2" type="ORF">PENDEC_c006G02880</name>
</gene>
<evidence type="ECO:0000313" key="2">
    <source>
        <dbReference type="EMBL" id="OQD75621.1"/>
    </source>
</evidence>
<protein>
    <recommendedName>
        <fullName evidence="1">Methyltransferase domain-containing protein</fullName>
    </recommendedName>
</protein>
<proteinExistence type="predicted"/>
<dbReference type="InterPro" id="IPR025714">
    <property type="entry name" value="Methyltranfer_dom"/>
</dbReference>
<name>A0A1V6PF15_PENDC</name>
<dbReference type="InterPro" id="IPR029063">
    <property type="entry name" value="SAM-dependent_MTases_sf"/>
</dbReference>
<evidence type="ECO:0000259" key="1">
    <source>
        <dbReference type="Pfam" id="PF13847"/>
    </source>
</evidence>